<reference evidence="2 3" key="1">
    <citation type="submission" date="2023-01" db="EMBL/GenBank/DDBJ databases">
        <authorList>
            <person name="Kreplak J."/>
        </authorList>
    </citation>
    <scope>NUCLEOTIDE SEQUENCE [LARGE SCALE GENOMIC DNA]</scope>
</reference>
<dbReference type="EMBL" id="OX451740">
    <property type="protein sequence ID" value="CAI8613813.1"/>
    <property type="molecule type" value="Genomic_DNA"/>
</dbReference>
<dbReference type="AlphaFoldDB" id="A0AAV1AX04"/>
<evidence type="ECO:0000313" key="2">
    <source>
        <dbReference type="EMBL" id="CAI8613813.1"/>
    </source>
</evidence>
<evidence type="ECO:0000256" key="1">
    <source>
        <dbReference type="SAM" id="Coils"/>
    </source>
</evidence>
<gene>
    <name evidence="2" type="ORF">VFH_V098800</name>
</gene>
<name>A0AAV1AX04_VICFA</name>
<proteinExistence type="predicted"/>
<sequence length="216" mass="24159">MPPPILTEEEIDVARQSQEHAYRFVQTYWESTGYDPNLAPLNDQGLTTCLSVPVSPTSIVDSTSVMEARIPIVMTAPEGLSTTHRRNLFSYASRPLFRVGSLVSIVATGQDVVLGSGELSREQDKLREQCEVLERKNSNTEKELSAVPFNFTVYSCSEKDNYTNNLIRRGYKHSKNAKKILSRTVSVPERRLIGEPPRPPLLSSCSSCVLEFFCSI</sequence>
<evidence type="ECO:0000313" key="3">
    <source>
        <dbReference type="Proteomes" id="UP001157006"/>
    </source>
</evidence>
<keyword evidence="3" id="KW-1185">Reference proteome</keyword>
<protein>
    <submittedName>
        <fullName evidence="2">Uncharacterized protein</fullName>
    </submittedName>
</protein>
<organism evidence="2 3">
    <name type="scientific">Vicia faba</name>
    <name type="common">Broad bean</name>
    <name type="synonym">Faba vulgaris</name>
    <dbReference type="NCBI Taxonomy" id="3906"/>
    <lineage>
        <taxon>Eukaryota</taxon>
        <taxon>Viridiplantae</taxon>
        <taxon>Streptophyta</taxon>
        <taxon>Embryophyta</taxon>
        <taxon>Tracheophyta</taxon>
        <taxon>Spermatophyta</taxon>
        <taxon>Magnoliopsida</taxon>
        <taxon>eudicotyledons</taxon>
        <taxon>Gunneridae</taxon>
        <taxon>Pentapetalae</taxon>
        <taxon>rosids</taxon>
        <taxon>fabids</taxon>
        <taxon>Fabales</taxon>
        <taxon>Fabaceae</taxon>
        <taxon>Papilionoideae</taxon>
        <taxon>50 kb inversion clade</taxon>
        <taxon>NPAAA clade</taxon>
        <taxon>Hologalegina</taxon>
        <taxon>IRL clade</taxon>
        <taxon>Fabeae</taxon>
        <taxon>Vicia</taxon>
    </lineage>
</organism>
<feature type="coiled-coil region" evidence="1">
    <location>
        <begin position="116"/>
        <end position="143"/>
    </location>
</feature>
<keyword evidence="1" id="KW-0175">Coiled coil</keyword>
<accession>A0AAV1AX04</accession>
<dbReference type="Proteomes" id="UP001157006">
    <property type="component" value="Chromosome 5"/>
</dbReference>